<gene>
    <name evidence="1 2" type="primary">rlmJ</name>
    <name evidence="2" type="ORF">OUO13_00145</name>
</gene>
<dbReference type="PANTHER" id="PTHR37426">
    <property type="entry name" value="RIBOSOMAL RNA LARGE SUBUNIT METHYLTRANSFERASE J"/>
    <property type="match status" value="1"/>
</dbReference>
<feature type="binding site" evidence="1">
    <location>
        <begin position="141"/>
        <end position="142"/>
    </location>
    <ligand>
        <name>S-adenosyl-L-methionine</name>
        <dbReference type="ChEBI" id="CHEBI:59789"/>
    </ligand>
</feature>
<keyword evidence="1" id="KW-0698">rRNA processing</keyword>
<comment type="subunit">
    <text evidence="1">Monomer.</text>
</comment>
<proteinExistence type="inferred from homology"/>
<feature type="binding site" evidence="1">
    <location>
        <position position="162"/>
    </location>
    <ligand>
        <name>S-adenosyl-L-methionine</name>
        <dbReference type="ChEBI" id="CHEBI:59789"/>
    </ligand>
</feature>
<dbReference type="EC" id="2.1.1.266" evidence="1"/>
<dbReference type="Pfam" id="PF04378">
    <property type="entry name" value="RsmJ"/>
    <property type="match status" value="1"/>
</dbReference>
<feature type="active site" description="Proton acceptor" evidence="1">
    <location>
        <position position="162"/>
    </location>
</feature>
<evidence type="ECO:0000313" key="2">
    <source>
        <dbReference type="EMBL" id="MCY0963607.1"/>
    </source>
</evidence>
<dbReference type="GO" id="GO:0036307">
    <property type="term" value="F:23S rRNA (adenine(2030)-N(6))-methyltransferase activity"/>
    <property type="evidence" value="ECO:0007669"/>
    <property type="project" value="UniProtKB-UniRule"/>
</dbReference>
<keyword evidence="1" id="KW-0694">RNA-binding</keyword>
<evidence type="ECO:0000256" key="1">
    <source>
        <dbReference type="HAMAP-Rule" id="MF_00934"/>
    </source>
</evidence>
<protein>
    <recommendedName>
        <fullName evidence="1">Ribosomal RNA large subunit methyltransferase J</fullName>
        <ecNumber evidence="1">2.1.1.266</ecNumber>
    </recommendedName>
    <alternativeName>
        <fullName evidence="1">23S rRNA (adenine(2030)-N6)-methyltransferase</fullName>
    </alternativeName>
    <alternativeName>
        <fullName evidence="1">23S rRNA m6A2030 methyltransferase</fullName>
    </alternativeName>
</protein>
<reference evidence="2" key="1">
    <citation type="submission" date="2022-11" db="EMBL/GenBank/DDBJ databases">
        <title>Parathalassolutuus dongxingensis gen. nov., sp. nov., a novel member of family Oceanospirillaceae isolated from a coastal shrimp pond in Guangxi, China.</title>
        <authorList>
            <person name="Chen H."/>
        </authorList>
    </citation>
    <scope>NUCLEOTIDE SEQUENCE</scope>
    <source>
        <strain evidence="2">G-43</strain>
    </source>
</reference>
<name>A0A9X3IPZ3_9GAMM</name>
<comment type="similarity">
    <text evidence="1">Belongs to the RlmJ family.</text>
</comment>
<dbReference type="RefSeq" id="WP_283171827.1">
    <property type="nucleotide sequence ID" value="NZ_JAPNOA010000003.1"/>
</dbReference>
<dbReference type="InterPro" id="IPR007473">
    <property type="entry name" value="RlmJ"/>
</dbReference>
<accession>A0A9X3IPZ3</accession>
<feature type="site" description="Interaction with substrate rRNA" evidence="1">
    <location>
        <position position="4"/>
    </location>
</feature>
<dbReference type="GO" id="GO:0070475">
    <property type="term" value="P:rRNA base methylation"/>
    <property type="evidence" value="ECO:0007669"/>
    <property type="project" value="UniProtKB-UniRule"/>
</dbReference>
<comment type="catalytic activity">
    <reaction evidence="1">
        <text>adenosine(2030) in 23S rRNA + S-adenosyl-L-methionine = N(6)-methyladenosine(2030) in 23S rRNA + S-adenosyl-L-homocysteine + H(+)</text>
        <dbReference type="Rhea" id="RHEA:43736"/>
        <dbReference type="Rhea" id="RHEA-COMP:10668"/>
        <dbReference type="Rhea" id="RHEA-COMP:10669"/>
        <dbReference type="ChEBI" id="CHEBI:15378"/>
        <dbReference type="ChEBI" id="CHEBI:57856"/>
        <dbReference type="ChEBI" id="CHEBI:59789"/>
        <dbReference type="ChEBI" id="CHEBI:74411"/>
        <dbReference type="ChEBI" id="CHEBI:74449"/>
        <dbReference type="EC" id="2.1.1.266"/>
    </reaction>
</comment>
<feature type="binding site" evidence="1">
    <location>
        <position position="42"/>
    </location>
    <ligand>
        <name>S-adenosyl-L-methionine</name>
        <dbReference type="ChEBI" id="CHEBI:59789"/>
    </ligand>
</feature>
<dbReference type="Proteomes" id="UP001150830">
    <property type="component" value="Unassembled WGS sequence"/>
</dbReference>
<dbReference type="SUPFAM" id="SSF53335">
    <property type="entry name" value="S-adenosyl-L-methionine-dependent methyltransferases"/>
    <property type="match status" value="1"/>
</dbReference>
<dbReference type="HAMAP" id="MF_00934">
    <property type="entry name" value="23SrRNA_methyltr_J"/>
    <property type="match status" value="1"/>
</dbReference>
<dbReference type="PANTHER" id="PTHR37426:SF1">
    <property type="entry name" value="RIBOSOMAL RNA LARGE SUBUNIT METHYLTRANSFERASE J"/>
    <property type="match status" value="1"/>
</dbReference>
<dbReference type="GO" id="GO:0003723">
    <property type="term" value="F:RNA binding"/>
    <property type="evidence" value="ECO:0007669"/>
    <property type="project" value="UniProtKB-UniRule"/>
</dbReference>
<comment type="caution">
    <text evidence="2">The sequence shown here is derived from an EMBL/GenBank/DDBJ whole genome shotgun (WGS) entry which is preliminary data.</text>
</comment>
<feature type="binding site" evidence="1">
    <location>
        <position position="116"/>
    </location>
    <ligand>
        <name>S-adenosyl-L-methionine</name>
        <dbReference type="ChEBI" id="CHEBI:59789"/>
    </ligand>
</feature>
<organism evidence="2 3">
    <name type="scientific">Parathalassolituus penaei</name>
    <dbReference type="NCBI Taxonomy" id="2997323"/>
    <lineage>
        <taxon>Bacteria</taxon>
        <taxon>Pseudomonadati</taxon>
        <taxon>Pseudomonadota</taxon>
        <taxon>Gammaproteobacteria</taxon>
        <taxon>Oceanospirillales</taxon>
        <taxon>Oceanospirillaceae</taxon>
        <taxon>Parathalassolituus</taxon>
    </lineage>
</organism>
<keyword evidence="3" id="KW-1185">Reference proteome</keyword>
<evidence type="ECO:0000313" key="3">
    <source>
        <dbReference type="Proteomes" id="UP001150830"/>
    </source>
</evidence>
<dbReference type="InterPro" id="IPR029063">
    <property type="entry name" value="SAM-dependent_MTases_sf"/>
</dbReference>
<keyword evidence="1" id="KW-0949">S-adenosyl-L-methionine</keyword>
<keyword evidence="1" id="KW-0808">Transferase</keyword>
<dbReference type="EMBL" id="JAPNOA010000003">
    <property type="protein sequence ID" value="MCY0963607.1"/>
    <property type="molecule type" value="Genomic_DNA"/>
</dbReference>
<feature type="binding site" evidence="1">
    <location>
        <position position="19"/>
    </location>
    <ligand>
        <name>S-adenosyl-L-methionine</name>
        <dbReference type="ChEBI" id="CHEBI:59789"/>
    </ligand>
</feature>
<feature type="binding site" evidence="1">
    <location>
        <position position="98"/>
    </location>
    <ligand>
        <name>S-adenosyl-L-methionine</name>
        <dbReference type="ChEBI" id="CHEBI:59789"/>
    </ligand>
</feature>
<keyword evidence="1" id="KW-0489">Methyltransferase</keyword>
<dbReference type="Gene3D" id="3.40.50.150">
    <property type="entry name" value="Vaccinia Virus protein VP39"/>
    <property type="match status" value="1"/>
</dbReference>
<sequence length="280" mass="31843">MLSYRHSFHAGNFADVLKHLIEVEILEYLARKDKPYVYIDTHAAAGLYQLDSLEAGKNREYETGIAPLLEANWPEVQSYLDVVRACQELADEPLYPGSPWFAMHMMREDDRAFLFELHPRDLALLEDLTYRDRRVRVNGEDGFAGLISLLPPTLKRGLILMDPPYEIKTDYQQVVKTLVAAHRRFATGTYALWYPVVDRSRINELERAFVASGIANIQLFELGIEADRDGRGMTSSGMLVINPPYVLMERMKALLPRLADLLGRDGQGCWRAVELVGENG</sequence>
<dbReference type="GO" id="GO:0005829">
    <property type="term" value="C:cytosol"/>
    <property type="evidence" value="ECO:0007669"/>
    <property type="project" value="TreeGrafter"/>
</dbReference>
<comment type="function">
    <text evidence="1">Specifically methylates the adenine in position 2030 of 23S rRNA.</text>
</comment>
<dbReference type="AlphaFoldDB" id="A0A9X3IPZ3"/>